<name>A0A9D5Q719_9BACT</name>
<dbReference type="InterPro" id="IPR012312">
    <property type="entry name" value="Hemerythrin-like"/>
</dbReference>
<dbReference type="PANTHER" id="PTHR39966">
    <property type="entry name" value="BLL2471 PROTEIN-RELATED"/>
    <property type="match status" value="1"/>
</dbReference>
<accession>A0A9D5Q719</accession>
<gene>
    <name evidence="2" type="ORF">GF339_14750</name>
</gene>
<dbReference type="AlphaFoldDB" id="A0A9D5Q719"/>
<reference evidence="2" key="1">
    <citation type="submission" date="2019-11" db="EMBL/GenBank/DDBJ databases">
        <title>Microbial mats filling the niche in hypersaline microbial mats.</title>
        <authorList>
            <person name="Wong H.L."/>
            <person name="Macleod F.I."/>
            <person name="White R.A. III"/>
            <person name="Burns B.P."/>
        </authorList>
    </citation>
    <scope>NUCLEOTIDE SEQUENCE</scope>
    <source>
        <strain evidence="2">Rbin_158</strain>
    </source>
</reference>
<dbReference type="Proteomes" id="UP000649604">
    <property type="component" value="Unassembled WGS sequence"/>
</dbReference>
<dbReference type="GO" id="GO:0005886">
    <property type="term" value="C:plasma membrane"/>
    <property type="evidence" value="ECO:0007669"/>
    <property type="project" value="TreeGrafter"/>
</dbReference>
<dbReference type="EMBL" id="WJJP01000479">
    <property type="protein sequence ID" value="MBD3325842.1"/>
    <property type="molecule type" value="Genomic_DNA"/>
</dbReference>
<sequence length="187" mass="22279">MQHVIKEELGLCPVNSFLAEHRLIERVIPVIEGEVRCIQAEHHLHFPVLDDLLEFLRSYVQDYHQQREEIILFELLSKKQLATDHRTKLQEFIDSHTYERQLFENLLAAKKAYDEGAPDVLEELCKGFQALIEFYPLHLHNEDRYFWLFGKTYLSHFDNMAILRKFYQAEISSVYTLDIIPRIALYI</sequence>
<evidence type="ECO:0000313" key="3">
    <source>
        <dbReference type="Proteomes" id="UP000649604"/>
    </source>
</evidence>
<comment type="caution">
    <text evidence="2">The sequence shown here is derived from an EMBL/GenBank/DDBJ whole genome shotgun (WGS) entry which is preliminary data.</text>
</comment>
<evidence type="ECO:0000259" key="1">
    <source>
        <dbReference type="Pfam" id="PF01814"/>
    </source>
</evidence>
<organism evidence="2 3">
    <name type="scientific">candidate division KSB3 bacterium</name>
    <dbReference type="NCBI Taxonomy" id="2044937"/>
    <lineage>
        <taxon>Bacteria</taxon>
        <taxon>candidate division KSB3</taxon>
    </lineage>
</organism>
<evidence type="ECO:0000313" key="2">
    <source>
        <dbReference type="EMBL" id="MBD3325842.1"/>
    </source>
</evidence>
<protein>
    <recommendedName>
        <fullName evidence="1">Hemerythrin-like domain-containing protein</fullName>
    </recommendedName>
</protein>
<dbReference type="PANTHER" id="PTHR39966:SF1">
    <property type="entry name" value="HEMERYTHRIN-LIKE DOMAIN-CONTAINING PROTEIN"/>
    <property type="match status" value="1"/>
</dbReference>
<dbReference type="Gene3D" id="1.20.120.520">
    <property type="entry name" value="nmb1532 protein domain like"/>
    <property type="match status" value="1"/>
</dbReference>
<dbReference type="Pfam" id="PF01814">
    <property type="entry name" value="Hemerythrin"/>
    <property type="match status" value="1"/>
</dbReference>
<feature type="domain" description="Hemerythrin-like" evidence="1">
    <location>
        <begin position="13"/>
        <end position="144"/>
    </location>
</feature>
<proteinExistence type="predicted"/>